<sequence>MSDIYSEYMSRHATEADRLDDQFDLMTKNIGFLLHPDVKASLPAKPRVADVATGSGYFLGCVQKLYPDAQLDGFDISPALFPQDVSANTTFRVLDIKQPIPEDLKGQYDLVHVRLLVAAMLPSDWPPVVRNAISLLRPGGWIQWEEGNFVNASYYPGASGSSRTVSARRAGTMFNRALLTRFSTGWNILPDEMRTVGLENVVAEFVSSDRLPETRTALTVNSLIAIFAWMRKMTDQKLPGALDKKDLETLITETYKDVDAGCYVRYDIHIAAGRKPLKE</sequence>
<keyword evidence="3" id="KW-0808">Transferase</keyword>
<dbReference type="GO" id="GO:0008168">
    <property type="term" value="F:methyltransferase activity"/>
    <property type="evidence" value="ECO:0007669"/>
    <property type="project" value="UniProtKB-KW"/>
</dbReference>
<dbReference type="InterPro" id="IPR029063">
    <property type="entry name" value="SAM-dependent_MTases_sf"/>
</dbReference>
<evidence type="ECO:0000313" key="4">
    <source>
        <dbReference type="Proteomes" id="UP000241462"/>
    </source>
</evidence>
<dbReference type="Proteomes" id="UP000241462">
    <property type="component" value="Unassembled WGS sequence"/>
</dbReference>
<dbReference type="InterPro" id="IPR013217">
    <property type="entry name" value="Methyltransf_12"/>
</dbReference>
<evidence type="ECO:0000259" key="2">
    <source>
        <dbReference type="Pfam" id="PF08242"/>
    </source>
</evidence>
<evidence type="ECO:0000313" key="3">
    <source>
        <dbReference type="EMBL" id="PSR76876.1"/>
    </source>
</evidence>
<gene>
    <name evidence="3" type="ORF">BD289DRAFT_486735</name>
</gene>
<dbReference type="STRING" id="2025994.A0A2T2ZU34"/>
<dbReference type="CDD" id="cd02440">
    <property type="entry name" value="AdoMet_MTases"/>
    <property type="match status" value="1"/>
</dbReference>
<dbReference type="EMBL" id="KZ678690">
    <property type="protein sequence ID" value="PSR76876.1"/>
    <property type="molecule type" value="Genomic_DNA"/>
</dbReference>
<proteinExistence type="inferred from homology"/>
<reference evidence="3 4" key="1">
    <citation type="journal article" date="2018" name="Mycol. Prog.">
        <title>Coniella lustricola, a new species from submerged detritus.</title>
        <authorList>
            <person name="Raudabaugh D.B."/>
            <person name="Iturriaga T."/>
            <person name="Carver A."/>
            <person name="Mondo S."/>
            <person name="Pangilinan J."/>
            <person name="Lipzen A."/>
            <person name="He G."/>
            <person name="Amirebrahimi M."/>
            <person name="Grigoriev I.V."/>
            <person name="Miller A.N."/>
        </authorList>
    </citation>
    <scope>NUCLEOTIDE SEQUENCE [LARGE SCALE GENOMIC DNA]</scope>
    <source>
        <strain evidence="3 4">B22-T-1</strain>
    </source>
</reference>
<dbReference type="SUPFAM" id="SSF53335">
    <property type="entry name" value="S-adenosyl-L-methionine-dependent methyltransferases"/>
    <property type="match status" value="1"/>
</dbReference>
<dbReference type="Pfam" id="PF08242">
    <property type="entry name" value="Methyltransf_12"/>
    <property type="match status" value="1"/>
</dbReference>
<comment type="similarity">
    <text evidence="1">Belongs to the methyltransferase superfamily. LaeA methyltransferase family.</text>
</comment>
<dbReference type="Gene3D" id="3.40.50.150">
    <property type="entry name" value="Vaccinia Virus protein VP39"/>
    <property type="match status" value="1"/>
</dbReference>
<name>A0A2T2ZU34_9PEZI</name>
<dbReference type="OrthoDB" id="417697at2759"/>
<keyword evidence="4" id="KW-1185">Reference proteome</keyword>
<accession>A0A2T2ZU34</accession>
<protein>
    <submittedName>
        <fullName evidence="3">S-adenosyl-L-methionine-dependent methyltransferase</fullName>
    </submittedName>
</protein>
<dbReference type="GO" id="GO:0032259">
    <property type="term" value="P:methylation"/>
    <property type="evidence" value="ECO:0007669"/>
    <property type="project" value="UniProtKB-KW"/>
</dbReference>
<dbReference type="PANTHER" id="PTHR43591:SF50">
    <property type="entry name" value="METHYLTRANSFERASE DOMAIN-CONTAINING PROTEIN-RELATED"/>
    <property type="match status" value="1"/>
</dbReference>
<feature type="domain" description="Methyltransferase type 12" evidence="2">
    <location>
        <begin position="50"/>
        <end position="142"/>
    </location>
</feature>
<dbReference type="PANTHER" id="PTHR43591">
    <property type="entry name" value="METHYLTRANSFERASE"/>
    <property type="match status" value="1"/>
</dbReference>
<evidence type="ECO:0000256" key="1">
    <source>
        <dbReference type="ARBA" id="ARBA00038158"/>
    </source>
</evidence>
<keyword evidence="3" id="KW-0489">Methyltransferase</keyword>
<dbReference type="InParanoid" id="A0A2T2ZU34"/>
<organism evidence="3 4">
    <name type="scientific">Coniella lustricola</name>
    <dbReference type="NCBI Taxonomy" id="2025994"/>
    <lineage>
        <taxon>Eukaryota</taxon>
        <taxon>Fungi</taxon>
        <taxon>Dikarya</taxon>
        <taxon>Ascomycota</taxon>
        <taxon>Pezizomycotina</taxon>
        <taxon>Sordariomycetes</taxon>
        <taxon>Sordariomycetidae</taxon>
        <taxon>Diaporthales</taxon>
        <taxon>Schizoparmaceae</taxon>
        <taxon>Coniella</taxon>
    </lineage>
</organism>
<dbReference type="AlphaFoldDB" id="A0A2T2ZU34"/>